<comment type="caution">
    <text evidence="2">The sequence shown here is derived from an EMBL/GenBank/DDBJ whole genome shotgun (WGS) entry which is preliminary data.</text>
</comment>
<dbReference type="Proteomes" id="UP000035067">
    <property type="component" value="Unassembled WGS sequence"/>
</dbReference>
<feature type="non-terminal residue" evidence="2">
    <location>
        <position position="77"/>
    </location>
</feature>
<proteinExistence type="predicted"/>
<protein>
    <recommendedName>
        <fullName evidence="1">Glycine cleavage system P-protein N-terminal domain-containing protein</fullName>
    </recommendedName>
</protein>
<reference evidence="2 3" key="1">
    <citation type="submission" date="2015-01" db="EMBL/GenBank/DDBJ databases">
        <title>Lifestyle Evolution in Cyanobacterial Symbionts of Sponges.</title>
        <authorList>
            <person name="Burgsdorf I."/>
            <person name="Slaby B.M."/>
            <person name="Handley K.M."/>
            <person name="Haber M."/>
            <person name="Blom J."/>
            <person name="Marshall C.W."/>
            <person name="Gilbert J.A."/>
            <person name="Hentschel U."/>
            <person name="Steindler L."/>
        </authorList>
    </citation>
    <scope>NUCLEOTIDE SEQUENCE [LARGE SCALE GENOMIC DNA]</scope>
    <source>
        <strain evidence="2">SP3</strain>
    </source>
</reference>
<dbReference type="EMBL" id="JXQG01000116">
    <property type="protein sequence ID" value="KKZ10162.1"/>
    <property type="molecule type" value="Genomic_DNA"/>
</dbReference>
<name>A0A0G2J3X0_9SYNE</name>
<accession>A0A0G2J3X0</accession>
<organism evidence="2 3">
    <name type="scientific">Candidatus Synechococcus spongiarum SP3</name>
    <dbReference type="NCBI Taxonomy" id="1604020"/>
    <lineage>
        <taxon>Bacteria</taxon>
        <taxon>Bacillati</taxon>
        <taxon>Cyanobacteriota</taxon>
        <taxon>Cyanophyceae</taxon>
        <taxon>Synechococcales</taxon>
        <taxon>Synechococcaceae</taxon>
        <taxon>Synechococcus</taxon>
    </lineage>
</organism>
<dbReference type="InterPro" id="IPR049315">
    <property type="entry name" value="GDC-P_N"/>
</dbReference>
<evidence type="ECO:0000313" key="2">
    <source>
        <dbReference type="EMBL" id="KKZ10162.1"/>
    </source>
</evidence>
<evidence type="ECO:0000313" key="3">
    <source>
        <dbReference type="Proteomes" id="UP000035067"/>
    </source>
</evidence>
<feature type="domain" description="Glycine cleavage system P-protein N-terminal" evidence="1">
    <location>
        <begin position="2"/>
        <end position="77"/>
    </location>
</feature>
<dbReference type="Pfam" id="PF02347">
    <property type="entry name" value="GDC-P"/>
    <property type="match status" value="1"/>
</dbReference>
<dbReference type="AlphaFoldDB" id="A0A0G2J3X0"/>
<gene>
    <name evidence="2" type="ORF">TE42_10715</name>
</gene>
<sequence>MEQQQMLQTLNLASMEALLEEAVPASIRLPQSHMARSLPPSVNEQQALAELEVLMGRNRVSRSLMGLGYFSAVLPAV</sequence>
<evidence type="ECO:0000259" key="1">
    <source>
        <dbReference type="Pfam" id="PF02347"/>
    </source>
</evidence>